<protein>
    <recommendedName>
        <fullName evidence="9">Flippase-like domain-containing protein</fullName>
    </recommendedName>
</protein>
<keyword evidence="3 6" id="KW-0812">Transmembrane</keyword>
<evidence type="ECO:0000256" key="4">
    <source>
        <dbReference type="ARBA" id="ARBA00022989"/>
    </source>
</evidence>
<evidence type="ECO:0008006" key="9">
    <source>
        <dbReference type="Google" id="ProtNLM"/>
    </source>
</evidence>
<dbReference type="EMBL" id="LR216287">
    <property type="protein sequence ID" value="VFJ14192.1"/>
    <property type="molecule type" value="Genomic_DNA"/>
</dbReference>
<sequence length="348" mass="38625">MYTLNWRVIFIVVSIIPMLLIFLFTPVSLNDVLSVGVIPFLLSFMATMARILLQAIRFYYFVRKFIGKKVSTFWKIIYARLAGEFVTQTTPSYIGGEIVRIAFLTKSGVPAGRAAWVTTMEIIADVFVGTILAFIAGFIAISNGSLLIGLLVIAIATPTFGFWFFILIYSAKKNIQLPAFSLKLAKKFVSDQKAQRGINSINKALDDLCVMSRENFGSFKSVKIFSVGIAITLIAFVFHGVSFLVLTHSVDTYIGLFLSFMATSSSTILGTLPITIGGSGLAEWGLWGYINHLNDFSQIGSIVHDSNQLKVIIAWRIASYYIPLIIMWIALMRLTLRTTYSSSTSFQS</sequence>
<feature type="transmembrane region" description="Helical" evidence="6">
    <location>
        <begin position="122"/>
        <end position="141"/>
    </location>
</feature>
<accession>A0A484IEY8</accession>
<dbReference type="Proteomes" id="UP000294299">
    <property type="component" value="Chromosome NFRAN"/>
</dbReference>
<organism evidence="7 8">
    <name type="scientific">Candidatus Nitrosocosmicus franklandianus</name>
    <dbReference type="NCBI Taxonomy" id="1798806"/>
    <lineage>
        <taxon>Archaea</taxon>
        <taxon>Nitrososphaerota</taxon>
        <taxon>Nitrososphaeria</taxon>
        <taxon>Nitrososphaerales</taxon>
        <taxon>Nitrososphaeraceae</taxon>
        <taxon>Candidatus Nitrosocosmicus</taxon>
    </lineage>
</organism>
<evidence type="ECO:0000256" key="3">
    <source>
        <dbReference type="ARBA" id="ARBA00022692"/>
    </source>
</evidence>
<reference evidence="7 8" key="1">
    <citation type="submission" date="2019-02" db="EMBL/GenBank/DDBJ databases">
        <authorList>
            <person name="Lehtovirta-Morley E L."/>
        </authorList>
    </citation>
    <scope>NUCLEOTIDE SEQUENCE [LARGE SCALE GENOMIC DNA]</scope>
    <source>
        <strain evidence="7">NFRAN1</strain>
    </source>
</reference>
<gene>
    <name evidence="7" type="ORF">NFRAN_1870</name>
</gene>
<dbReference type="Pfam" id="PF03706">
    <property type="entry name" value="LPG_synthase_TM"/>
    <property type="match status" value="1"/>
</dbReference>
<keyword evidence="4 6" id="KW-1133">Transmembrane helix</keyword>
<evidence type="ECO:0000313" key="7">
    <source>
        <dbReference type="EMBL" id="VFJ14192.1"/>
    </source>
</evidence>
<keyword evidence="5 6" id="KW-0472">Membrane</keyword>
<comment type="subcellular location">
    <subcellularLocation>
        <location evidence="1">Cell membrane</location>
        <topology evidence="1">Multi-pass membrane protein</topology>
    </subcellularLocation>
</comment>
<feature type="transmembrane region" description="Helical" evidence="6">
    <location>
        <begin position="147"/>
        <end position="169"/>
    </location>
</feature>
<keyword evidence="2" id="KW-1003">Cell membrane</keyword>
<dbReference type="PANTHER" id="PTHR37693:SF1">
    <property type="entry name" value="INTEGRAL MEMBRANE PROTEIN"/>
    <property type="match status" value="1"/>
</dbReference>
<feature type="transmembrane region" description="Helical" evidence="6">
    <location>
        <begin position="33"/>
        <end position="53"/>
    </location>
</feature>
<feature type="transmembrane region" description="Helical" evidence="6">
    <location>
        <begin position="7"/>
        <end position="27"/>
    </location>
</feature>
<feature type="transmembrane region" description="Helical" evidence="6">
    <location>
        <begin position="317"/>
        <end position="336"/>
    </location>
</feature>
<keyword evidence="8" id="KW-1185">Reference proteome</keyword>
<evidence type="ECO:0000256" key="5">
    <source>
        <dbReference type="ARBA" id="ARBA00023136"/>
    </source>
</evidence>
<dbReference type="InterPro" id="IPR022791">
    <property type="entry name" value="L-PG_synthase/AglD"/>
</dbReference>
<evidence type="ECO:0000256" key="6">
    <source>
        <dbReference type="SAM" id="Phobius"/>
    </source>
</evidence>
<dbReference type="PANTHER" id="PTHR37693">
    <property type="entry name" value="PHOSPHATIDYLGLYCEROL LYSYLTRANSFERASE"/>
    <property type="match status" value="1"/>
</dbReference>
<evidence type="ECO:0000256" key="1">
    <source>
        <dbReference type="ARBA" id="ARBA00004651"/>
    </source>
</evidence>
<evidence type="ECO:0000313" key="8">
    <source>
        <dbReference type="Proteomes" id="UP000294299"/>
    </source>
</evidence>
<evidence type="ECO:0000256" key="2">
    <source>
        <dbReference type="ARBA" id="ARBA00022475"/>
    </source>
</evidence>
<feature type="transmembrane region" description="Helical" evidence="6">
    <location>
        <begin position="252"/>
        <end position="272"/>
    </location>
</feature>
<name>A0A484IEY8_9ARCH</name>
<dbReference type="AlphaFoldDB" id="A0A484IEY8"/>
<feature type="transmembrane region" description="Helical" evidence="6">
    <location>
        <begin position="224"/>
        <end position="246"/>
    </location>
</feature>
<proteinExistence type="predicted"/>
<dbReference type="KEGG" id="nfn:NFRAN_1870"/>
<dbReference type="GO" id="GO:0005886">
    <property type="term" value="C:plasma membrane"/>
    <property type="evidence" value="ECO:0007669"/>
    <property type="project" value="UniProtKB-SubCell"/>
</dbReference>